<keyword evidence="5" id="KW-0963">Cytoplasm</keyword>
<dbReference type="AlphaFoldDB" id="A0A235FA44"/>
<dbReference type="GO" id="GO:0005737">
    <property type="term" value="C:cytoplasm"/>
    <property type="evidence" value="ECO:0007669"/>
    <property type="project" value="UniProtKB-SubCell"/>
</dbReference>
<comment type="catalytic activity">
    <reaction evidence="5">
        <text>3'-dephospho-CoA + ATP = ADP + CoA + H(+)</text>
        <dbReference type="Rhea" id="RHEA:18245"/>
        <dbReference type="ChEBI" id="CHEBI:15378"/>
        <dbReference type="ChEBI" id="CHEBI:30616"/>
        <dbReference type="ChEBI" id="CHEBI:57287"/>
        <dbReference type="ChEBI" id="CHEBI:57328"/>
        <dbReference type="ChEBI" id="CHEBI:456216"/>
        <dbReference type="EC" id="2.7.1.24"/>
    </reaction>
</comment>
<evidence type="ECO:0000313" key="7">
    <source>
        <dbReference type="EMBL" id="OYD58168.1"/>
    </source>
</evidence>
<evidence type="ECO:0000256" key="4">
    <source>
        <dbReference type="ARBA" id="ARBA00022993"/>
    </source>
</evidence>
<keyword evidence="5" id="KW-0808">Transferase</keyword>
<dbReference type="GO" id="GO:0004140">
    <property type="term" value="F:dephospho-CoA kinase activity"/>
    <property type="evidence" value="ECO:0007669"/>
    <property type="project" value="UniProtKB-UniRule"/>
</dbReference>
<dbReference type="EMBL" id="NOII01000002">
    <property type="protein sequence ID" value="OYD58168.1"/>
    <property type="molecule type" value="Genomic_DNA"/>
</dbReference>
<comment type="subcellular location">
    <subcellularLocation>
        <location evidence="5">Cytoplasm</location>
    </subcellularLocation>
</comment>
<comment type="function">
    <text evidence="5">Catalyzes the phosphorylation of the 3'-hydroxyl group of dephosphocoenzyme A to form coenzyme A.</text>
</comment>
<keyword evidence="8" id="KW-1185">Reference proteome</keyword>
<dbReference type="UniPathway" id="UPA00241">
    <property type="reaction ID" value="UER00356"/>
</dbReference>
<comment type="pathway">
    <text evidence="5">Cofactor biosynthesis; coenzyme A biosynthesis; CoA from (R)-pantothenate: step 5/5.</text>
</comment>
<dbReference type="CDD" id="cd02022">
    <property type="entry name" value="DPCK"/>
    <property type="match status" value="1"/>
</dbReference>
<proteinExistence type="inferred from homology"/>
<keyword evidence="3 5" id="KW-0067">ATP-binding</keyword>
<accession>A0A235FA44</accession>
<dbReference type="PANTHER" id="PTHR10695">
    <property type="entry name" value="DEPHOSPHO-COA KINASE-RELATED"/>
    <property type="match status" value="1"/>
</dbReference>
<dbReference type="Gene3D" id="3.40.50.300">
    <property type="entry name" value="P-loop containing nucleotide triphosphate hydrolases"/>
    <property type="match status" value="1"/>
</dbReference>
<feature type="binding site" evidence="5">
    <location>
        <begin position="12"/>
        <end position="17"/>
    </location>
    <ligand>
        <name>ATP</name>
        <dbReference type="ChEBI" id="CHEBI:30616"/>
    </ligand>
</feature>
<dbReference type="Proteomes" id="UP000215059">
    <property type="component" value="Unassembled WGS sequence"/>
</dbReference>
<keyword evidence="2 5" id="KW-0547">Nucleotide-binding</keyword>
<evidence type="ECO:0000256" key="3">
    <source>
        <dbReference type="ARBA" id="ARBA00022840"/>
    </source>
</evidence>
<dbReference type="SUPFAM" id="SSF52540">
    <property type="entry name" value="P-loop containing nucleoside triphosphate hydrolases"/>
    <property type="match status" value="1"/>
</dbReference>
<dbReference type="InterPro" id="IPR001977">
    <property type="entry name" value="Depp_CoAkinase"/>
</dbReference>
<dbReference type="HAMAP" id="MF_00376">
    <property type="entry name" value="Dephospho_CoA_kinase"/>
    <property type="match status" value="1"/>
</dbReference>
<comment type="similarity">
    <text evidence="1 5">Belongs to the CoaE family.</text>
</comment>
<protein>
    <recommendedName>
        <fullName evidence="5 6">Dephospho-CoA kinase</fullName>
        <ecNumber evidence="5 6">2.7.1.24</ecNumber>
    </recommendedName>
    <alternativeName>
        <fullName evidence="5">Dephosphocoenzyme A kinase</fullName>
    </alternativeName>
</protein>
<gene>
    <name evidence="5" type="primary">coaE</name>
    <name evidence="7" type="ORF">CGZ90_09815</name>
</gene>
<dbReference type="RefSeq" id="WP_094252285.1">
    <property type="nucleotide sequence ID" value="NZ_JBHLXL010000001.1"/>
</dbReference>
<organism evidence="7 8">
    <name type="scientific">Fictibacillus aquaticus</name>
    <dbReference type="NCBI Taxonomy" id="2021314"/>
    <lineage>
        <taxon>Bacteria</taxon>
        <taxon>Bacillati</taxon>
        <taxon>Bacillota</taxon>
        <taxon>Bacilli</taxon>
        <taxon>Bacillales</taxon>
        <taxon>Fictibacillaceae</taxon>
        <taxon>Fictibacillus</taxon>
    </lineage>
</organism>
<dbReference type="PROSITE" id="PS51219">
    <property type="entry name" value="DPCK"/>
    <property type="match status" value="1"/>
</dbReference>
<sequence>MGLKIGLTGGIASGKSTASNYLREKGIPVVDADLIARQAVEKGMPAYTEIIKAFGESILNPDHTINRSYLGDIIFKDEEKRKVLNSIVHPAVRKEMNRQAETYLNGGSRSVVLDIPLLFESQLTHMVDKTLLVFVSPQVQMQRLISRDPLTEEQAAARISSQMPLEDKIKLSDAVIRNDGTKDELYRQIDGILREWNII</sequence>
<dbReference type="FunFam" id="3.40.50.300:FF:000485">
    <property type="entry name" value="Dephospho-CoA kinase CAB5"/>
    <property type="match status" value="1"/>
</dbReference>
<comment type="caution">
    <text evidence="7">The sequence shown here is derived from an EMBL/GenBank/DDBJ whole genome shotgun (WGS) entry which is preliminary data.</text>
</comment>
<reference evidence="7 8" key="1">
    <citation type="submission" date="2017-07" db="EMBL/GenBank/DDBJ databases">
        <title>Fictibacillus sp. nov. GDSW-R2A3 Genome sequencing and assembly.</title>
        <authorList>
            <person name="Mayilraj S."/>
        </authorList>
    </citation>
    <scope>NUCLEOTIDE SEQUENCE [LARGE SCALE GENOMIC DNA]</scope>
    <source>
        <strain evidence="7 8">GDSW-R2A3</strain>
    </source>
</reference>
<evidence type="ECO:0000256" key="1">
    <source>
        <dbReference type="ARBA" id="ARBA00009018"/>
    </source>
</evidence>
<dbReference type="GO" id="GO:0005524">
    <property type="term" value="F:ATP binding"/>
    <property type="evidence" value="ECO:0007669"/>
    <property type="project" value="UniProtKB-UniRule"/>
</dbReference>
<dbReference type="InterPro" id="IPR027417">
    <property type="entry name" value="P-loop_NTPase"/>
</dbReference>
<dbReference type="GO" id="GO:0015937">
    <property type="term" value="P:coenzyme A biosynthetic process"/>
    <property type="evidence" value="ECO:0007669"/>
    <property type="project" value="UniProtKB-UniRule"/>
</dbReference>
<dbReference type="EC" id="2.7.1.24" evidence="5 6"/>
<evidence type="ECO:0000313" key="8">
    <source>
        <dbReference type="Proteomes" id="UP000215059"/>
    </source>
</evidence>
<dbReference type="NCBIfam" id="TIGR00152">
    <property type="entry name" value="dephospho-CoA kinase"/>
    <property type="match status" value="1"/>
</dbReference>
<evidence type="ECO:0000256" key="6">
    <source>
        <dbReference type="NCBIfam" id="TIGR00152"/>
    </source>
</evidence>
<evidence type="ECO:0000256" key="5">
    <source>
        <dbReference type="HAMAP-Rule" id="MF_00376"/>
    </source>
</evidence>
<evidence type="ECO:0000256" key="2">
    <source>
        <dbReference type="ARBA" id="ARBA00022741"/>
    </source>
</evidence>
<dbReference type="PANTHER" id="PTHR10695:SF46">
    <property type="entry name" value="BIFUNCTIONAL COENZYME A SYNTHASE-RELATED"/>
    <property type="match status" value="1"/>
</dbReference>
<keyword evidence="4 5" id="KW-0173">Coenzyme A biosynthesis</keyword>
<keyword evidence="5 7" id="KW-0418">Kinase</keyword>
<name>A0A235FA44_9BACL</name>
<dbReference type="OrthoDB" id="9812943at2"/>
<dbReference type="Pfam" id="PF01121">
    <property type="entry name" value="CoaE"/>
    <property type="match status" value="1"/>
</dbReference>